<dbReference type="Proteomes" id="UP000729402">
    <property type="component" value="Unassembled WGS sequence"/>
</dbReference>
<reference evidence="1" key="1">
    <citation type="journal article" date="2021" name="bioRxiv">
        <title>Whole Genome Assembly and Annotation of Northern Wild Rice, Zizania palustris L., Supports a Whole Genome Duplication in the Zizania Genus.</title>
        <authorList>
            <person name="Haas M."/>
            <person name="Kono T."/>
            <person name="Macchietto M."/>
            <person name="Millas R."/>
            <person name="McGilp L."/>
            <person name="Shao M."/>
            <person name="Duquette J."/>
            <person name="Hirsch C.N."/>
            <person name="Kimball J."/>
        </authorList>
    </citation>
    <scope>NUCLEOTIDE SEQUENCE</scope>
    <source>
        <tissue evidence="1">Fresh leaf tissue</tissue>
    </source>
</reference>
<accession>A0A8J5S9S9</accession>
<comment type="caution">
    <text evidence="1">The sequence shown here is derived from an EMBL/GenBank/DDBJ whole genome shotgun (WGS) entry which is preliminary data.</text>
</comment>
<dbReference type="EMBL" id="JAAALK010000286">
    <property type="protein sequence ID" value="KAG8063792.1"/>
    <property type="molecule type" value="Genomic_DNA"/>
</dbReference>
<reference evidence="1" key="2">
    <citation type="submission" date="2021-02" db="EMBL/GenBank/DDBJ databases">
        <authorList>
            <person name="Kimball J.A."/>
            <person name="Haas M.W."/>
            <person name="Macchietto M."/>
            <person name="Kono T."/>
            <person name="Duquette J."/>
            <person name="Shao M."/>
        </authorList>
    </citation>
    <scope>NUCLEOTIDE SEQUENCE</scope>
    <source>
        <tissue evidence="1">Fresh leaf tissue</tissue>
    </source>
</reference>
<evidence type="ECO:0000313" key="1">
    <source>
        <dbReference type="EMBL" id="KAG8063792.1"/>
    </source>
</evidence>
<dbReference type="AlphaFoldDB" id="A0A8J5S9S9"/>
<sequence length="90" mass="10009">MDQRRTPQLPCRSSWTLCGRGRQVDRPVWCESWLVTAVGLSTCTQPGVHLQETDTVTRTYIRLASHAAIQGTLSSGLLVRSLKQTIILNS</sequence>
<keyword evidence="2" id="KW-1185">Reference proteome</keyword>
<evidence type="ECO:0000313" key="2">
    <source>
        <dbReference type="Proteomes" id="UP000729402"/>
    </source>
</evidence>
<proteinExistence type="predicted"/>
<name>A0A8J5S9S9_ZIZPA</name>
<organism evidence="1 2">
    <name type="scientific">Zizania palustris</name>
    <name type="common">Northern wild rice</name>
    <dbReference type="NCBI Taxonomy" id="103762"/>
    <lineage>
        <taxon>Eukaryota</taxon>
        <taxon>Viridiplantae</taxon>
        <taxon>Streptophyta</taxon>
        <taxon>Embryophyta</taxon>
        <taxon>Tracheophyta</taxon>
        <taxon>Spermatophyta</taxon>
        <taxon>Magnoliopsida</taxon>
        <taxon>Liliopsida</taxon>
        <taxon>Poales</taxon>
        <taxon>Poaceae</taxon>
        <taxon>BOP clade</taxon>
        <taxon>Oryzoideae</taxon>
        <taxon>Oryzeae</taxon>
        <taxon>Zizaniinae</taxon>
        <taxon>Zizania</taxon>
    </lineage>
</organism>
<protein>
    <submittedName>
        <fullName evidence="1">Uncharacterized protein</fullName>
    </submittedName>
</protein>
<gene>
    <name evidence="1" type="ORF">GUJ93_ZPchr0003g17678</name>
</gene>